<organism evidence="2">
    <name type="scientific">Candidatus Methanomethylicus mesodigestus</name>
    <dbReference type="NCBI Taxonomy" id="1867258"/>
    <lineage>
        <taxon>Archaea</taxon>
        <taxon>Thermoproteota</taxon>
        <taxon>Methanosuratincolia</taxon>
        <taxon>Candidatus Methanomethylicales</taxon>
        <taxon>Candidatus Methanomethylicaceae</taxon>
        <taxon>Candidatus Methanomethylicus</taxon>
    </lineage>
</organism>
<dbReference type="Pfam" id="PF03205">
    <property type="entry name" value="MobB"/>
    <property type="match status" value="1"/>
</dbReference>
<dbReference type="EMBL" id="DSTX01000001">
    <property type="protein sequence ID" value="HFK19712.1"/>
    <property type="molecule type" value="Genomic_DNA"/>
</dbReference>
<dbReference type="AlphaFoldDB" id="A0A7C3IRX9"/>
<dbReference type="PANTHER" id="PTHR40072:SF1">
    <property type="entry name" value="MOLYBDOPTERIN-GUANINE DINUCLEOTIDE BIOSYNTHESIS ADAPTER PROTEIN"/>
    <property type="match status" value="1"/>
</dbReference>
<dbReference type="InterPro" id="IPR052539">
    <property type="entry name" value="MGD_biosynthesis_adapter"/>
</dbReference>
<dbReference type="InterPro" id="IPR027417">
    <property type="entry name" value="P-loop_NTPase"/>
</dbReference>
<dbReference type="GO" id="GO:0006777">
    <property type="term" value="P:Mo-molybdopterin cofactor biosynthetic process"/>
    <property type="evidence" value="ECO:0007669"/>
    <property type="project" value="InterPro"/>
</dbReference>
<sequence length="168" mass="17130">MMSKIPFAIAIVAPGSGYGKTTLIEGIISDLAAGGMRVFVVKHTPDEPEIQGDKGKDTWRFREAGAFASAIISSSGQISIAAVGVSLEALLEAAGSLGADLVICEGFKASNLKKIAIAEGELGSLSALENLVAVVSKGPKPTDGNLVALPFDGSKVADFILSLMGEAP</sequence>
<dbReference type="SUPFAM" id="SSF52540">
    <property type="entry name" value="P-loop containing nucleoside triphosphate hydrolases"/>
    <property type="match status" value="1"/>
</dbReference>
<dbReference type="InterPro" id="IPR004435">
    <property type="entry name" value="MobB_dom"/>
</dbReference>
<proteinExistence type="predicted"/>
<dbReference type="PANTHER" id="PTHR40072">
    <property type="entry name" value="MOLYBDOPTERIN-GUANINE DINUCLEOTIDE BIOSYNTHESIS ADAPTER PROTEIN-RELATED"/>
    <property type="match status" value="1"/>
</dbReference>
<gene>
    <name evidence="2" type="primary">mobB</name>
    <name evidence="2" type="ORF">ENS19_00320</name>
</gene>
<reference evidence="2" key="1">
    <citation type="journal article" date="2020" name="mSystems">
        <title>Genome- and Community-Level Interaction Insights into Carbon Utilization and Element Cycling Functions of Hydrothermarchaeota in Hydrothermal Sediment.</title>
        <authorList>
            <person name="Zhou Z."/>
            <person name="Liu Y."/>
            <person name="Xu W."/>
            <person name="Pan J."/>
            <person name="Luo Z.H."/>
            <person name="Li M."/>
        </authorList>
    </citation>
    <scope>NUCLEOTIDE SEQUENCE [LARGE SCALE GENOMIC DNA]</scope>
    <source>
        <strain evidence="2">SpSt-468</strain>
    </source>
</reference>
<comment type="caution">
    <text evidence="2">The sequence shown here is derived from an EMBL/GenBank/DDBJ whole genome shotgun (WGS) entry which is preliminary data.</text>
</comment>
<evidence type="ECO:0000259" key="1">
    <source>
        <dbReference type="Pfam" id="PF03205"/>
    </source>
</evidence>
<accession>A0A7C3IRX9</accession>
<dbReference type="GO" id="GO:0005525">
    <property type="term" value="F:GTP binding"/>
    <property type="evidence" value="ECO:0007669"/>
    <property type="project" value="InterPro"/>
</dbReference>
<feature type="domain" description="Molybdopterin-guanine dinucleotide biosynthesis protein B (MobB)" evidence="1">
    <location>
        <begin position="11"/>
        <end position="136"/>
    </location>
</feature>
<name>A0A7C3IRX9_9CREN</name>
<dbReference type="NCBIfam" id="TIGR00176">
    <property type="entry name" value="mobB"/>
    <property type="match status" value="1"/>
</dbReference>
<dbReference type="Gene3D" id="3.40.50.300">
    <property type="entry name" value="P-loop containing nucleotide triphosphate hydrolases"/>
    <property type="match status" value="1"/>
</dbReference>
<protein>
    <submittedName>
        <fullName evidence="2">Molybdopterin-guanine dinucleotide biosynthesis protein B</fullName>
    </submittedName>
</protein>
<evidence type="ECO:0000313" key="2">
    <source>
        <dbReference type="EMBL" id="HFK19712.1"/>
    </source>
</evidence>